<organism evidence="1 2">
    <name type="scientific">Hypothenemus hampei</name>
    <name type="common">Coffee berry borer</name>
    <dbReference type="NCBI Taxonomy" id="57062"/>
    <lineage>
        <taxon>Eukaryota</taxon>
        <taxon>Metazoa</taxon>
        <taxon>Ecdysozoa</taxon>
        <taxon>Arthropoda</taxon>
        <taxon>Hexapoda</taxon>
        <taxon>Insecta</taxon>
        <taxon>Pterygota</taxon>
        <taxon>Neoptera</taxon>
        <taxon>Endopterygota</taxon>
        <taxon>Coleoptera</taxon>
        <taxon>Polyphaga</taxon>
        <taxon>Cucujiformia</taxon>
        <taxon>Curculionidae</taxon>
        <taxon>Scolytinae</taxon>
        <taxon>Hypothenemus</taxon>
    </lineage>
</organism>
<dbReference type="AlphaFoldDB" id="A0ABD1E5S6"/>
<evidence type="ECO:0000313" key="1">
    <source>
        <dbReference type="EMBL" id="KAL1490044.1"/>
    </source>
</evidence>
<sequence>MGIIGHQFIGPFFIEGNLNSASYLQLLQNEIVPSIAAIFPGENGEQVANNIWFQQDGAPPNYALAVREYLVRFSLGDGLAEEAGGSFKTEGGIGEPAFLEETHQVSEVAEISQPLETNRSVNPTNGKI</sequence>
<gene>
    <name evidence="1" type="ORF">ABEB36_012788</name>
</gene>
<dbReference type="Proteomes" id="UP001566132">
    <property type="component" value="Unassembled WGS sequence"/>
</dbReference>
<evidence type="ECO:0000313" key="2">
    <source>
        <dbReference type="Proteomes" id="UP001566132"/>
    </source>
</evidence>
<reference evidence="1 2" key="1">
    <citation type="submission" date="2024-05" db="EMBL/GenBank/DDBJ databases">
        <title>Genetic variation in Jamaican populations of the coffee berry borer (Hypothenemus hampei).</title>
        <authorList>
            <person name="Errbii M."/>
            <person name="Myrie A."/>
        </authorList>
    </citation>
    <scope>NUCLEOTIDE SEQUENCE [LARGE SCALE GENOMIC DNA]</scope>
    <source>
        <strain evidence="1">JA-Hopewell-2020-01-JO</strain>
        <tissue evidence="1">Whole body</tissue>
    </source>
</reference>
<protein>
    <submittedName>
        <fullName evidence="1">Uncharacterized protein</fullName>
    </submittedName>
</protein>
<name>A0ABD1E5S6_HYPHA</name>
<proteinExistence type="predicted"/>
<keyword evidence="2" id="KW-1185">Reference proteome</keyword>
<comment type="caution">
    <text evidence="1">The sequence shown here is derived from an EMBL/GenBank/DDBJ whole genome shotgun (WGS) entry which is preliminary data.</text>
</comment>
<dbReference type="InterPro" id="IPR036397">
    <property type="entry name" value="RNaseH_sf"/>
</dbReference>
<dbReference type="EMBL" id="JBDJPC010000010">
    <property type="protein sequence ID" value="KAL1490044.1"/>
    <property type="molecule type" value="Genomic_DNA"/>
</dbReference>
<accession>A0ABD1E5S6</accession>
<dbReference type="Gene3D" id="3.30.420.10">
    <property type="entry name" value="Ribonuclease H-like superfamily/Ribonuclease H"/>
    <property type="match status" value="1"/>
</dbReference>